<dbReference type="Proteomes" id="UP000030002">
    <property type="component" value="Unassembled WGS sequence"/>
</dbReference>
<dbReference type="InterPro" id="IPR046281">
    <property type="entry name" value="DUF6318"/>
</dbReference>
<evidence type="ECO:0000313" key="4">
    <source>
        <dbReference type="EMBL" id="KGN30503.1"/>
    </source>
</evidence>
<dbReference type="Pfam" id="PF19843">
    <property type="entry name" value="DUF6318"/>
    <property type="match status" value="1"/>
</dbReference>
<dbReference type="AlphaFoldDB" id="A0A0A0J0E1"/>
<dbReference type="RefSeq" id="WP_035918512.1">
    <property type="nucleotide sequence ID" value="NZ_AVPJ01000018.1"/>
</dbReference>
<feature type="region of interest" description="Disordered" evidence="1">
    <location>
        <begin position="26"/>
        <end position="61"/>
    </location>
</feature>
<evidence type="ECO:0000256" key="2">
    <source>
        <dbReference type="SAM" id="SignalP"/>
    </source>
</evidence>
<protein>
    <recommendedName>
        <fullName evidence="3">DUF6318 domain-containing protein</fullName>
    </recommendedName>
</protein>
<evidence type="ECO:0000259" key="3">
    <source>
        <dbReference type="Pfam" id="PF19843"/>
    </source>
</evidence>
<sequence length="200" mass="20453">MSSRTTMTYAVALGLASALALAGCGSEDGPTTNPTGSSSSTGSATPSGSATPTPTGSASASIEIPAEARANTEDGAIAFVRFYFEQLNLAYTKPDTSLLPPLATSGCQSCVGLQDGVKEIDSAGQRMKSDLVAPIAAAEIASEAPAGQTWVKFTLTQMAVPVIDKSGKELEGQKASSVEKIVSVIREGDQWRVHAIADQA</sequence>
<keyword evidence="2" id="KW-0732">Signal</keyword>
<evidence type="ECO:0000256" key="1">
    <source>
        <dbReference type="SAM" id="MobiDB-lite"/>
    </source>
</evidence>
<organism evidence="4 5">
    <name type="scientific">Knoellia sinensis KCTC 19936</name>
    <dbReference type="NCBI Taxonomy" id="1385520"/>
    <lineage>
        <taxon>Bacteria</taxon>
        <taxon>Bacillati</taxon>
        <taxon>Actinomycetota</taxon>
        <taxon>Actinomycetes</taxon>
        <taxon>Micrococcales</taxon>
        <taxon>Intrasporangiaceae</taxon>
        <taxon>Knoellia</taxon>
    </lineage>
</organism>
<evidence type="ECO:0000313" key="5">
    <source>
        <dbReference type="Proteomes" id="UP000030002"/>
    </source>
</evidence>
<feature type="chain" id="PRO_5039134194" description="DUF6318 domain-containing protein" evidence="2">
    <location>
        <begin position="23"/>
        <end position="200"/>
    </location>
</feature>
<feature type="domain" description="DUF6318" evidence="3">
    <location>
        <begin position="64"/>
        <end position="194"/>
    </location>
</feature>
<feature type="compositionally biased region" description="Low complexity" evidence="1">
    <location>
        <begin position="29"/>
        <end position="61"/>
    </location>
</feature>
<proteinExistence type="predicted"/>
<feature type="signal peptide" evidence="2">
    <location>
        <begin position="1"/>
        <end position="22"/>
    </location>
</feature>
<dbReference type="OrthoDB" id="4838930at2"/>
<dbReference type="STRING" id="1385520.N802_06720"/>
<accession>A0A0A0J0E1</accession>
<reference evidence="4 5" key="1">
    <citation type="submission" date="2013-08" db="EMBL/GenBank/DDBJ databases">
        <title>The genome sequence of Knoellia sinensis.</title>
        <authorList>
            <person name="Zhu W."/>
            <person name="Wang G."/>
        </authorList>
    </citation>
    <scope>NUCLEOTIDE SEQUENCE [LARGE SCALE GENOMIC DNA]</scope>
    <source>
        <strain evidence="4 5">KCTC 19936</strain>
    </source>
</reference>
<comment type="caution">
    <text evidence="4">The sequence shown here is derived from an EMBL/GenBank/DDBJ whole genome shotgun (WGS) entry which is preliminary data.</text>
</comment>
<name>A0A0A0J0E1_9MICO</name>
<dbReference type="eggNOG" id="ENOG502ZUAJ">
    <property type="taxonomic scope" value="Bacteria"/>
</dbReference>
<keyword evidence="5" id="KW-1185">Reference proteome</keyword>
<gene>
    <name evidence="4" type="ORF">N802_06720</name>
</gene>
<dbReference type="EMBL" id="AVPJ01000018">
    <property type="protein sequence ID" value="KGN30503.1"/>
    <property type="molecule type" value="Genomic_DNA"/>
</dbReference>
<dbReference type="PROSITE" id="PS51257">
    <property type="entry name" value="PROKAR_LIPOPROTEIN"/>
    <property type="match status" value="1"/>
</dbReference>